<proteinExistence type="inferred from homology"/>
<dbReference type="InterPro" id="IPR036388">
    <property type="entry name" value="WH-like_DNA-bd_sf"/>
</dbReference>
<dbReference type="OrthoDB" id="646178at2759"/>
<dbReference type="GO" id="GO:0043531">
    <property type="term" value="F:ADP binding"/>
    <property type="evidence" value="ECO:0007669"/>
    <property type="project" value="InterPro"/>
</dbReference>
<dbReference type="Pfam" id="PF23559">
    <property type="entry name" value="WHD_DRP"/>
    <property type="match status" value="1"/>
</dbReference>
<protein>
    <recommendedName>
        <fullName evidence="11">PB1 domain-containing protein</fullName>
    </recommendedName>
</protein>
<dbReference type="PANTHER" id="PTHR23155:SF1152">
    <property type="entry name" value="AAA+ ATPASE DOMAIN-CONTAINING PROTEIN"/>
    <property type="match status" value="1"/>
</dbReference>
<keyword evidence="4" id="KW-0963">Cytoplasm</keyword>
<comment type="function">
    <text evidence="1">Confers resistance to late blight (Phytophthora infestans) races carrying the avirulence gene Avr1. Resistance proteins guard the plant against pathogens that contain an appropriate avirulence protein via an indirect interaction with this avirulence protein. That triggers a defense system including the hypersensitive response, which restricts the pathogen growth.</text>
</comment>
<evidence type="ECO:0000256" key="2">
    <source>
        <dbReference type="ARBA" id="ARBA00004496"/>
    </source>
</evidence>
<reference evidence="12 13" key="1">
    <citation type="submission" date="2019-09" db="EMBL/GenBank/DDBJ databases">
        <title>A chromosome-level genome assembly of the Chinese tupelo Nyssa sinensis.</title>
        <authorList>
            <person name="Yang X."/>
            <person name="Kang M."/>
            <person name="Yang Y."/>
            <person name="Xiong H."/>
            <person name="Wang M."/>
            <person name="Zhang Z."/>
            <person name="Wang Z."/>
            <person name="Wu H."/>
            <person name="Ma T."/>
            <person name="Liu J."/>
            <person name="Xi Z."/>
        </authorList>
    </citation>
    <scope>NUCLEOTIDE SEQUENCE [LARGE SCALE GENOMIC DNA]</scope>
    <source>
        <strain evidence="12">J267</strain>
        <tissue evidence="12">Leaf</tissue>
    </source>
</reference>
<dbReference type="SUPFAM" id="SSF52540">
    <property type="entry name" value="P-loop containing nucleoside triphosphate hydrolases"/>
    <property type="match status" value="1"/>
</dbReference>
<dbReference type="Gene3D" id="1.10.8.430">
    <property type="entry name" value="Helical domain of apoptotic protease-activating factors"/>
    <property type="match status" value="1"/>
</dbReference>
<dbReference type="Pfam" id="PF00564">
    <property type="entry name" value="PB1"/>
    <property type="match status" value="1"/>
</dbReference>
<dbReference type="FunFam" id="1.10.10.10:FF:000322">
    <property type="entry name" value="Probable disease resistance protein At1g63360"/>
    <property type="match status" value="1"/>
</dbReference>
<dbReference type="InterPro" id="IPR041118">
    <property type="entry name" value="Rx_N"/>
</dbReference>
<dbReference type="Proteomes" id="UP000325577">
    <property type="component" value="Linkage Group LG17"/>
</dbReference>
<dbReference type="SUPFAM" id="SSF52058">
    <property type="entry name" value="L domain-like"/>
    <property type="match status" value="1"/>
</dbReference>
<keyword evidence="5" id="KW-0433">Leucine-rich repeat</keyword>
<dbReference type="Gene3D" id="3.40.50.300">
    <property type="entry name" value="P-loop containing nucleotide triphosphate hydrolases"/>
    <property type="match status" value="1"/>
</dbReference>
<evidence type="ECO:0000256" key="3">
    <source>
        <dbReference type="ARBA" id="ARBA00008894"/>
    </source>
</evidence>
<evidence type="ECO:0000256" key="5">
    <source>
        <dbReference type="ARBA" id="ARBA00022614"/>
    </source>
</evidence>
<keyword evidence="13" id="KW-1185">Reference proteome</keyword>
<evidence type="ECO:0000256" key="10">
    <source>
        <dbReference type="ARBA" id="ARBA00022840"/>
    </source>
</evidence>
<dbReference type="InterPro" id="IPR042197">
    <property type="entry name" value="Apaf_helical"/>
</dbReference>
<dbReference type="Gene3D" id="1.20.5.4130">
    <property type="match status" value="1"/>
</dbReference>
<dbReference type="GO" id="GO:0005524">
    <property type="term" value="F:ATP binding"/>
    <property type="evidence" value="ECO:0007669"/>
    <property type="project" value="UniProtKB-KW"/>
</dbReference>
<evidence type="ECO:0000256" key="7">
    <source>
        <dbReference type="ARBA" id="ARBA00022737"/>
    </source>
</evidence>
<dbReference type="GO" id="GO:0051607">
    <property type="term" value="P:defense response to virus"/>
    <property type="evidence" value="ECO:0007669"/>
    <property type="project" value="UniProtKB-ARBA"/>
</dbReference>
<evidence type="ECO:0000256" key="4">
    <source>
        <dbReference type="ARBA" id="ARBA00022490"/>
    </source>
</evidence>
<dbReference type="InterPro" id="IPR027417">
    <property type="entry name" value="P-loop_NTPase"/>
</dbReference>
<dbReference type="PANTHER" id="PTHR23155">
    <property type="entry name" value="DISEASE RESISTANCE PROTEIN RP"/>
    <property type="match status" value="1"/>
</dbReference>
<dbReference type="Pfam" id="PF18052">
    <property type="entry name" value="Rx_N"/>
    <property type="match status" value="1"/>
</dbReference>
<accession>A0A5J5AYN7</accession>
<keyword evidence="6" id="KW-0381">Hypersensitive response</keyword>
<dbReference type="InterPro" id="IPR000270">
    <property type="entry name" value="PB1_dom"/>
</dbReference>
<dbReference type="AlphaFoldDB" id="A0A5J5AYN7"/>
<dbReference type="Gene3D" id="1.10.10.10">
    <property type="entry name" value="Winged helix-like DNA-binding domain superfamily/Winged helix DNA-binding domain"/>
    <property type="match status" value="1"/>
</dbReference>
<dbReference type="CDD" id="cd14798">
    <property type="entry name" value="RX-CC_like"/>
    <property type="match status" value="1"/>
</dbReference>
<sequence length="1111" mass="127228">MDFFLEDLMELMNCRSYFIRCENKKLKSLYEELEYLRRFIKDTEEIRNEDEKVNNLVAKIRAVAFEAENIVDLFVVDVVSEKSTDPDSCLIHIIHIFQSSSSVMQLMCSSGGKIVHQSTYNGGHTHIVDVYGGICFSSLVRMLSNIFETTNFSIKYKLPDQDFDALITVATDEDVNDMREAYDHFQQSNFHSNRGWFQLFLISAEAPDSSASSIIDSSSPGSIISDQQARDPELKIPYWRTVVRFFLELLVRPTPPTEPLQSHYFPSVNEYGVKQVFHGSLELTGVLEEIGSIKTEMLEIYGNKLNGVGVPEVKTFSHGSCSRTRAPNVEEETVVGFDHEVHTIKERLVGVHNSNQLEVISIVGMAGLGKTTLAKKVYDDPLVAYYFYIRGWTCVSQVFQKRDLLLGILTSFVQQENEIYGMSDAELGDKLYRCLLDKRYLVVMDDIWHIEAWNDIQKHFPNKNNGSRILFTSRMIDVAFQAKPDSPPHLLRFLTDDESWNLLQKKVFQKTSCPTELVDIGKQIAKKCQGLPLAIVVVAGLLAKTEQTENWWKKVAESVSSYILNDPKQYMDTLALSYNHLPPHLKSCFLFMGAFPEDFEIPVRKLIWLWIAEGFIRQTRQKSLEDVAQEYLMDLIDRSLVLVAKRSAGVIKACRVHDMLRDLCLRKAEEENFLWNIYRNEQLSSFFPSSPRKIRRLCIHSQLFTHISLRSSAPFIRSFLWFDSKTVGVSFNIHESFKLLRVLDLSPIKILNIPTEIGSLVHLRYLALQNDYESILPHSISQLWNLETLIFIRRFKPYSVGEPLYSGTASQFGVVESTNSRVLLYVPPRIWKMVKLRHIQIPQGSSTGELTDDVYPLVLDNLQTISQVHPTKSFENVLARTPNLKKLGLCGNLISESTRCFYLTFPDLSSLKYLETLKLSSLMDRQYFCNGPLKHYKSCVFQWDKFPPNLKKLTLKDTCLAWKAMSILGEIPNLEVLKLMHNACIGVRWETSEGGFRRLKFLKLDNLHFERWCVASIHLPSLQHLVLSMCQQLEDIPSGCSRSSVNAGIAPQSYWEPSLANRSVSAILMIGKSSIVQPLEFWRLLAGGCRNSCSMLDQTHVCLLYHNDVWL</sequence>
<keyword evidence="7" id="KW-0677">Repeat</keyword>
<dbReference type="FunFam" id="1.10.8.430:FF:000003">
    <property type="entry name" value="Probable disease resistance protein At5g66910"/>
    <property type="match status" value="1"/>
</dbReference>
<name>A0A5J5AYN7_9ASTE</name>
<evidence type="ECO:0000259" key="11">
    <source>
        <dbReference type="SMART" id="SM00666"/>
    </source>
</evidence>
<dbReference type="InterPro" id="IPR058922">
    <property type="entry name" value="WHD_DRP"/>
</dbReference>
<evidence type="ECO:0000313" key="13">
    <source>
        <dbReference type="Proteomes" id="UP000325577"/>
    </source>
</evidence>
<comment type="similarity">
    <text evidence="3">Belongs to the disease resistance NB-LRR family.</text>
</comment>
<dbReference type="FunFam" id="3.40.50.300:FF:001091">
    <property type="entry name" value="Probable disease resistance protein At1g61300"/>
    <property type="match status" value="1"/>
</dbReference>
<evidence type="ECO:0000256" key="1">
    <source>
        <dbReference type="ARBA" id="ARBA00002074"/>
    </source>
</evidence>
<dbReference type="SUPFAM" id="SSF54277">
    <property type="entry name" value="CAD &amp; PB1 domains"/>
    <property type="match status" value="1"/>
</dbReference>
<dbReference type="EMBL" id="CM018040">
    <property type="protein sequence ID" value="KAA8535368.1"/>
    <property type="molecule type" value="Genomic_DNA"/>
</dbReference>
<dbReference type="InterPro" id="IPR044974">
    <property type="entry name" value="Disease_R_plants"/>
</dbReference>
<gene>
    <name evidence="12" type="ORF">F0562_030371</name>
</gene>
<dbReference type="PRINTS" id="PR00364">
    <property type="entry name" value="DISEASERSIST"/>
</dbReference>
<evidence type="ECO:0000256" key="8">
    <source>
        <dbReference type="ARBA" id="ARBA00022741"/>
    </source>
</evidence>
<dbReference type="InterPro" id="IPR002182">
    <property type="entry name" value="NB-ARC"/>
</dbReference>
<evidence type="ECO:0000313" key="12">
    <source>
        <dbReference type="EMBL" id="KAA8535368.1"/>
    </source>
</evidence>
<comment type="subcellular location">
    <subcellularLocation>
        <location evidence="2">Cytoplasm</location>
    </subcellularLocation>
</comment>
<evidence type="ECO:0000256" key="6">
    <source>
        <dbReference type="ARBA" id="ARBA00022667"/>
    </source>
</evidence>
<feature type="domain" description="PB1" evidence="11">
    <location>
        <begin position="113"/>
        <end position="202"/>
    </location>
</feature>
<keyword evidence="8" id="KW-0547">Nucleotide-binding</keyword>
<dbReference type="InterPro" id="IPR038005">
    <property type="entry name" value="RX-like_CC"/>
</dbReference>
<dbReference type="Gene3D" id="3.80.10.10">
    <property type="entry name" value="Ribonuclease Inhibitor"/>
    <property type="match status" value="1"/>
</dbReference>
<dbReference type="SMART" id="SM00666">
    <property type="entry name" value="PB1"/>
    <property type="match status" value="1"/>
</dbReference>
<keyword evidence="10" id="KW-0067">ATP-binding</keyword>
<evidence type="ECO:0000256" key="9">
    <source>
        <dbReference type="ARBA" id="ARBA00022821"/>
    </source>
</evidence>
<dbReference type="GO" id="GO:0009626">
    <property type="term" value="P:plant-type hypersensitive response"/>
    <property type="evidence" value="ECO:0007669"/>
    <property type="project" value="UniProtKB-KW"/>
</dbReference>
<dbReference type="InterPro" id="IPR032675">
    <property type="entry name" value="LRR_dom_sf"/>
</dbReference>
<keyword evidence="9" id="KW-0611">Plant defense</keyword>
<dbReference type="Pfam" id="PF00931">
    <property type="entry name" value="NB-ARC"/>
    <property type="match status" value="1"/>
</dbReference>
<organism evidence="12 13">
    <name type="scientific">Nyssa sinensis</name>
    <dbReference type="NCBI Taxonomy" id="561372"/>
    <lineage>
        <taxon>Eukaryota</taxon>
        <taxon>Viridiplantae</taxon>
        <taxon>Streptophyta</taxon>
        <taxon>Embryophyta</taxon>
        <taxon>Tracheophyta</taxon>
        <taxon>Spermatophyta</taxon>
        <taxon>Magnoliopsida</taxon>
        <taxon>eudicotyledons</taxon>
        <taxon>Gunneridae</taxon>
        <taxon>Pentapetalae</taxon>
        <taxon>asterids</taxon>
        <taxon>Cornales</taxon>
        <taxon>Nyssaceae</taxon>
        <taxon>Nyssa</taxon>
    </lineage>
</organism>